<feature type="transmembrane region" description="Helical" evidence="9">
    <location>
        <begin position="266"/>
        <end position="286"/>
    </location>
</feature>
<feature type="compositionally biased region" description="Basic residues" evidence="8">
    <location>
        <begin position="672"/>
        <end position="688"/>
    </location>
</feature>
<evidence type="ECO:0000313" key="11">
    <source>
        <dbReference type="Proteomes" id="UP000694416"/>
    </source>
</evidence>
<dbReference type="NCBIfam" id="TIGR01494">
    <property type="entry name" value="ATPase_P-type"/>
    <property type="match status" value="1"/>
</dbReference>
<protein>
    <recommendedName>
        <fullName evidence="12">P-type phospholipid transporter</fullName>
    </recommendedName>
</protein>
<evidence type="ECO:0000256" key="5">
    <source>
        <dbReference type="ARBA" id="ARBA00022967"/>
    </source>
</evidence>
<evidence type="ECO:0000256" key="9">
    <source>
        <dbReference type="SAM" id="Phobius"/>
    </source>
</evidence>
<keyword evidence="3" id="KW-0547">Nucleotide-binding</keyword>
<feature type="compositionally biased region" description="Basic and acidic residues" evidence="8">
    <location>
        <begin position="625"/>
        <end position="648"/>
    </location>
</feature>
<dbReference type="Gene3D" id="1.20.1110.10">
    <property type="entry name" value="Calcium-transporting ATPase, transmembrane domain"/>
    <property type="match status" value="1"/>
</dbReference>
<dbReference type="GO" id="GO:0005524">
    <property type="term" value="F:ATP binding"/>
    <property type="evidence" value="ECO:0007669"/>
    <property type="project" value="UniProtKB-KW"/>
</dbReference>
<dbReference type="InterPro" id="IPR018303">
    <property type="entry name" value="ATPase_P-typ_P_site"/>
</dbReference>
<dbReference type="InterPro" id="IPR023214">
    <property type="entry name" value="HAD_sf"/>
</dbReference>
<dbReference type="Gene3D" id="2.70.150.10">
    <property type="entry name" value="Calcium-transporting ATPase, cytoplasmic transduction domain A"/>
    <property type="match status" value="1"/>
</dbReference>
<evidence type="ECO:0000256" key="4">
    <source>
        <dbReference type="ARBA" id="ARBA00022840"/>
    </source>
</evidence>
<dbReference type="InterPro" id="IPR023298">
    <property type="entry name" value="ATPase_P-typ_TM_dom_sf"/>
</dbReference>
<evidence type="ECO:0000256" key="8">
    <source>
        <dbReference type="SAM" id="MobiDB-lite"/>
    </source>
</evidence>
<feature type="transmembrane region" description="Helical" evidence="9">
    <location>
        <begin position="240"/>
        <end position="260"/>
    </location>
</feature>
<evidence type="ECO:0000256" key="1">
    <source>
        <dbReference type="ARBA" id="ARBA00004141"/>
    </source>
</evidence>
<dbReference type="GO" id="GO:0005768">
    <property type="term" value="C:endosome"/>
    <property type="evidence" value="ECO:0007669"/>
    <property type="project" value="TreeGrafter"/>
</dbReference>
<evidence type="ECO:0000313" key="10">
    <source>
        <dbReference type="Ensembl" id="ENSPTEP00000006161.1"/>
    </source>
</evidence>
<sequence>MLGYSFDSGGDVEKKLKHTMYNREFRAVEELDDDDDDDEDGSEDETDDGSENATEYETDDENEDVDEEDTNKVYRQGKPNYIGKYNEENNYRYRNDQVTKLNKNETIDKGYMNLPEEEEKINVNNKIIRDVNMNNNIENDRGHHAKSHIIRKNRKGVDGAVTDEYLNDDRMCKIINKKDNFNFYNIKYTKKLNYDNFILFNSVITSSDVLCLVIYTGDDTRVNMSTQLSKIKRGVIDKKLNSLTVFLFFILALFSIYMVIIKLNTLWYLNFVRFILLFSYVIPISISVNLNVAKIFYTVLIQHDKEIQTTIIKNSAIIENFGNIDYILTDKTGTLTENVMLLKIIHTGLDVIHTESEKSIELQNALKNKAQGNFTKNMMHYNMNMKHIHNTTPSIEMDQDEYSTSIQMGQMGQMGQMQFDGMSDDRNIKYNKNMENGKYNEKNYLNYEINKHINKNDLQNLRQGVDDQLTTTDDLYGMVGTNTMLEYDNGMLPLSVAPSKNKYNTGNVTSYNGYYHNNNNDGINDNDHINKESFKPNMLNLNNNILNEKGDNMIKKDYVSLENNKKRKVEKMVDEYLLYAGEHIDYYNDNIDDVEFLKRHRVFQTFLSFLICNNVRTLPKKKNKAERAIDNEKESEREKENNKLRNDNELNGNITDMSLSNNKNFAQSESLKKKKKKKKKKILLHVKS</sequence>
<feature type="region of interest" description="Disordered" evidence="8">
    <location>
        <begin position="621"/>
        <end position="688"/>
    </location>
</feature>
<dbReference type="Proteomes" id="UP000694416">
    <property type="component" value="Unplaced"/>
</dbReference>
<dbReference type="GO" id="GO:0006897">
    <property type="term" value="P:endocytosis"/>
    <property type="evidence" value="ECO:0007669"/>
    <property type="project" value="TreeGrafter"/>
</dbReference>
<evidence type="ECO:0000256" key="6">
    <source>
        <dbReference type="ARBA" id="ARBA00022989"/>
    </source>
</evidence>
<keyword evidence="11" id="KW-1185">Reference proteome</keyword>
<evidence type="ECO:0000256" key="2">
    <source>
        <dbReference type="ARBA" id="ARBA00022692"/>
    </source>
</evidence>
<dbReference type="SUPFAM" id="SSF81665">
    <property type="entry name" value="Calcium ATPase, transmembrane domain M"/>
    <property type="match status" value="1"/>
</dbReference>
<dbReference type="GO" id="GO:0005802">
    <property type="term" value="C:trans-Golgi network"/>
    <property type="evidence" value="ECO:0007669"/>
    <property type="project" value="TreeGrafter"/>
</dbReference>
<accession>A0A8C9GRN9</accession>
<keyword evidence="5" id="KW-1278">Translocase</keyword>
<feature type="region of interest" description="Disordered" evidence="8">
    <location>
        <begin position="20"/>
        <end position="83"/>
    </location>
</feature>
<dbReference type="PANTHER" id="PTHR24092">
    <property type="entry name" value="PROBABLE PHOSPHOLIPID-TRANSPORTING ATPASE"/>
    <property type="match status" value="1"/>
</dbReference>
<proteinExistence type="predicted"/>
<dbReference type="Ensembl" id="ENSPTET00000009459.1">
    <property type="protein sequence ID" value="ENSPTEP00000006161.1"/>
    <property type="gene ID" value="ENSPTEG00000007091.1"/>
</dbReference>
<dbReference type="InterPro" id="IPR023299">
    <property type="entry name" value="ATPase_P-typ_cyto_dom_N"/>
</dbReference>
<dbReference type="InterPro" id="IPR001757">
    <property type="entry name" value="P_typ_ATPase"/>
</dbReference>
<reference evidence="10" key="1">
    <citation type="submission" date="2025-08" db="UniProtKB">
        <authorList>
            <consortium name="Ensembl"/>
        </authorList>
    </citation>
    <scope>IDENTIFICATION</scope>
</reference>
<organism evidence="10 11">
    <name type="scientific">Piliocolobus tephrosceles</name>
    <name type="common">Ugandan red Colobus</name>
    <dbReference type="NCBI Taxonomy" id="591936"/>
    <lineage>
        <taxon>Eukaryota</taxon>
        <taxon>Metazoa</taxon>
        <taxon>Chordata</taxon>
        <taxon>Craniata</taxon>
        <taxon>Vertebrata</taxon>
        <taxon>Euteleostomi</taxon>
        <taxon>Mammalia</taxon>
        <taxon>Eutheria</taxon>
        <taxon>Euarchontoglires</taxon>
        <taxon>Primates</taxon>
        <taxon>Haplorrhini</taxon>
        <taxon>Catarrhini</taxon>
        <taxon>Cercopithecidae</taxon>
        <taxon>Colobinae</taxon>
        <taxon>Piliocolobus</taxon>
    </lineage>
</organism>
<dbReference type="GO" id="GO:0045332">
    <property type="term" value="P:phospholipid translocation"/>
    <property type="evidence" value="ECO:0007669"/>
    <property type="project" value="TreeGrafter"/>
</dbReference>
<feature type="compositionally biased region" description="Polar residues" evidence="8">
    <location>
        <begin position="652"/>
        <end position="669"/>
    </location>
</feature>
<dbReference type="GO" id="GO:0006890">
    <property type="term" value="P:retrograde vesicle-mediated transport, Golgi to endoplasmic reticulum"/>
    <property type="evidence" value="ECO:0007669"/>
    <property type="project" value="TreeGrafter"/>
</dbReference>
<dbReference type="GO" id="GO:0140326">
    <property type="term" value="F:ATPase-coupled intramembrane lipid transporter activity"/>
    <property type="evidence" value="ECO:0007669"/>
    <property type="project" value="TreeGrafter"/>
</dbReference>
<dbReference type="Gene3D" id="3.40.50.1000">
    <property type="entry name" value="HAD superfamily/HAD-like"/>
    <property type="match status" value="1"/>
</dbReference>
<evidence type="ECO:0008006" key="12">
    <source>
        <dbReference type="Google" id="ProtNLM"/>
    </source>
</evidence>
<feature type="compositionally biased region" description="Acidic residues" evidence="8">
    <location>
        <begin position="30"/>
        <end position="69"/>
    </location>
</feature>
<dbReference type="PANTHER" id="PTHR24092:SF5">
    <property type="entry name" value="PHOSPHOLIPID-TRANSPORTING ATPASE"/>
    <property type="match status" value="1"/>
</dbReference>
<comment type="subcellular location">
    <subcellularLocation>
        <location evidence="1">Membrane</location>
        <topology evidence="1">Multi-pass membrane protein</topology>
    </subcellularLocation>
</comment>
<dbReference type="Gene3D" id="3.40.1110.10">
    <property type="entry name" value="Calcium-transporting ATPase, cytoplasmic domain N"/>
    <property type="match status" value="1"/>
</dbReference>
<dbReference type="AlphaFoldDB" id="A0A8C9GRN9"/>
<keyword evidence="7 9" id="KW-0472">Membrane</keyword>
<evidence type="ECO:0000256" key="7">
    <source>
        <dbReference type="ARBA" id="ARBA00023136"/>
    </source>
</evidence>
<keyword evidence="4" id="KW-0067">ATP-binding</keyword>
<dbReference type="PROSITE" id="PS00154">
    <property type="entry name" value="ATPASE_E1_E2"/>
    <property type="match status" value="1"/>
</dbReference>
<dbReference type="GO" id="GO:0005886">
    <property type="term" value="C:plasma membrane"/>
    <property type="evidence" value="ECO:0007669"/>
    <property type="project" value="TreeGrafter"/>
</dbReference>
<dbReference type="GO" id="GO:0016887">
    <property type="term" value="F:ATP hydrolysis activity"/>
    <property type="evidence" value="ECO:0007669"/>
    <property type="project" value="InterPro"/>
</dbReference>
<keyword evidence="6 9" id="KW-1133">Transmembrane helix</keyword>
<keyword evidence="2 9" id="KW-0812">Transmembrane</keyword>
<name>A0A8C9GRN9_9PRIM</name>
<evidence type="ECO:0000256" key="3">
    <source>
        <dbReference type="ARBA" id="ARBA00022741"/>
    </source>
</evidence>
<reference evidence="10" key="2">
    <citation type="submission" date="2025-09" db="UniProtKB">
        <authorList>
            <consortium name="Ensembl"/>
        </authorList>
    </citation>
    <scope>IDENTIFICATION</scope>
</reference>